<dbReference type="EMBL" id="VCMV01000010">
    <property type="protein sequence ID" value="KAB0267936.1"/>
    <property type="molecule type" value="Genomic_DNA"/>
</dbReference>
<dbReference type="AlphaFoldDB" id="A0A5N3PDY0"/>
<accession>A0A5N3PDY0</accession>
<keyword evidence="4" id="KW-0443">Lipid metabolism</keyword>
<evidence type="ECO:0000313" key="7">
    <source>
        <dbReference type="EMBL" id="KAB0267936.1"/>
    </source>
</evidence>
<evidence type="ECO:0000313" key="8">
    <source>
        <dbReference type="Proteomes" id="UP000325684"/>
    </source>
</evidence>
<dbReference type="RefSeq" id="WP_150942916.1">
    <property type="nucleotide sequence ID" value="NZ_VCMV01000010.1"/>
</dbReference>
<evidence type="ECO:0000256" key="1">
    <source>
        <dbReference type="ARBA" id="ARBA00005189"/>
    </source>
</evidence>
<dbReference type="Pfam" id="PF01553">
    <property type="entry name" value="Acyltransferase"/>
    <property type="match status" value="1"/>
</dbReference>
<dbReference type="PANTHER" id="PTHR10434:SF64">
    <property type="entry name" value="1-ACYL-SN-GLYCEROL-3-PHOSPHATE ACYLTRANSFERASE-RELATED"/>
    <property type="match status" value="1"/>
</dbReference>
<keyword evidence="2" id="KW-0444">Lipid biosynthesis</keyword>
<evidence type="ECO:0000259" key="6">
    <source>
        <dbReference type="SMART" id="SM00563"/>
    </source>
</evidence>
<gene>
    <name evidence="7" type="ORF">FEZ63_06955</name>
</gene>
<dbReference type="InterPro" id="IPR002123">
    <property type="entry name" value="Plipid/glycerol_acylTrfase"/>
</dbReference>
<sequence length="278" mass="30671">MRRIGVAARLLVLALFALFAIPLQLLALRFGWPIRHRLPMWFHRLFLRLFGVRITERGRPPGGVPTLVLSNHVSWLDIPVIGSLHPLSFIAKSEVETWPIVGLLAKLQRSVFIDRQRRRATAEVNDALAHRLAKGEVMVLFAEGTTGDGNRLLPFRSSLVGAAQAALVNDADARVVLQPLAIAYTRRSGMPVTRRDRPYLAWYGDMELAPHLGAFVRGGAVDVEVTWGEPISFNGNRKEATATAEAAVREAVNAPLFSCSVKPRKQASHPGTQQARLS</sequence>
<dbReference type="SMART" id="SM00563">
    <property type="entry name" value="PlsC"/>
    <property type="match status" value="1"/>
</dbReference>
<keyword evidence="5 7" id="KW-0012">Acyltransferase</keyword>
<evidence type="ECO:0000256" key="5">
    <source>
        <dbReference type="ARBA" id="ARBA00023315"/>
    </source>
</evidence>
<keyword evidence="3 7" id="KW-0808">Transferase</keyword>
<evidence type="ECO:0000256" key="2">
    <source>
        <dbReference type="ARBA" id="ARBA00022516"/>
    </source>
</evidence>
<dbReference type="Proteomes" id="UP000325684">
    <property type="component" value="Unassembled WGS sequence"/>
</dbReference>
<protein>
    <submittedName>
        <fullName evidence="7">1-acyl-sn-glycerol-3-phosphate acyltransferase</fullName>
    </submittedName>
</protein>
<evidence type="ECO:0000256" key="3">
    <source>
        <dbReference type="ARBA" id="ARBA00022679"/>
    </source>
</evidence>
<dbReference type="GO" id="GO:0006654">
    <property type="term" value="P:phosphatidic acid biosynthetic process"/>
    <property type="evidence" value="ECO:0007669"/>
    <property type="project" value="TreeGrafter"/>
</dbReference>
<dbReference type="CDD" id="cd07989">
    <property type="entry name" value="LPLAT_AGPAT-like"/>
    <property type="match status" value="1"/>
</dbReference>
<proteinExistence type="predicted"/>
<feature type="domain" description="Phospholipid/glycerol acyltransferase" evidence="6">
    <location>
        <begin position="66"/>
        <end position="185"/>
    </location>
</feature>
<dbReference type="OrthoDB" id="9806880at2"/>
<keyword evidence="8" id="KW-1185">Reference proteome</keyword>
<comment type="pathway">
    <text evidence="1">Lipid metabolism.</text>
</comment>
<dbReference type="PANTHER" id="PTHR10434">
    <property type="entry name" value="1-ACYL-SN-GLYCEROL-3-PHOSPHATE ACYLTRANSFERASE"/>
    <property type="match status" value="1"/>
</dbReference>
<dbReference type="GO" id="GO:0003841">
    <property type="term" value="F:1-acylglycerol-3-phosphate O-acyltransferase activity"/>
    <property type="evidence" value="ECO:0007669"/>
    <property type="project" value="TreeGrafter"/>
</dbReference>
<organism evidence="7 8">
    <name type="scientific">Microvirga brassicacearum</name>
    <dbReference type="NCBI Taxonomy" id="2580413"/>
    <lineage>
        <taxon>Bacteria</taxon>
        <taxon>Pseudomonadati</taxon>
        <taxon>Pseudomonadota</taxon>
        <taxon>Alphaproteobacteria</taxon>
        <taxon>Hyphomicrobiales</taxon>
        <taxon>Methylobacteriaceae</taxon>
        <taxon>Microvirga</taxon>
    </lineage>
</organism>
<comment type="caution">
    <text evidence="7">The sequence shown here is derived from an EMBL/GenBank/DDBJ whole genome shotgun (WGS) entry which is preliminary data.</text>
</comment>
<evidence type="ECO:0000256" key="4">
    <source>
        <dbReference type="ARBA" id="ARBA00023098"/>
    </source>
</evidence>
<name>A0A5N3PDY0_9HYPH</name>
<reference evidence="7 8" key="1">
    <citation type="journal article" date="2019" name="Microorganisms">
        <title>Genome Insights into the Novel Species Microvirga brassicacearum, a Rapeseed Endophyte with Biotechnological Potential.</title>
        <authorList>
            <person name="Jimenez-Gomez A."/>
            <person name="Saati-Santamaria Z."/>
            <person name="Igual J.M."/>
            <person name="Rivas R."/>
            <person name="Mateos P.F."/>
            <person name="Garcia-Fraile P."/>
        </authorList>
    </citation>
    <scope>NUCLEOTIDE SEQUENCE [LARGE SCALE GENOMIC DNA]</scope>
    <source>
        <strain evidence="7 8">CDVBN77</strain>
    </source>
</reference>
<dbReference type="SUPFAM" id="SSF69593">
    <property type="entry name" value="Glycerol-3-phosphate (1)-acyltransferase"/>
    <property type="match status" value="1"/>
</dbReference>